<organism evidence="1 2">
    <name type="scientific">Tessaracoccus flavescens</name>
    <dbReference type="NCBI Taxonomy" id="399497"/>
    <lineage>
        <taxon>Bacteria</taxon>
        <taxon>Bacillati</taxon>
        <taxon>Actinomycetota</taxon>
        <taxon>Actinomycetes</taxon>
        <taxon>Propionibacteriales</taxon>
        <taxon>Propionibacteriaceae</taxon>
        <taxon>Tessaracoccus</taxon>
    </lineage>
</organism>
<dbReference type="EMBL" id="DYZF01000046">
    <property type="protein sequence ID" value="HJE50737.1"/>
    <property type="molecule type" value="Genomic_DNA"/>
</dbReference>
<protein>
    <recommendedName>
        <fullName evidence="3">Phospholipid/glycerol acyltransferase domain-containing protein</fullName>
    </recommendedName>
</protein>
<accession>A0A921JQ64</accession>
<reference evidence="1" key="1">
    <citation type="journal article" date="2021" name="PeerJ">
        <title>Extensive microbial diversity within the chicken gut microbiome revealed by metagenomics and culture.</title>
        <authorList>
            <person name="Gilroy R."/>
            <person name="Ravi A."/>
            <person name="Getino M."/>
            <person name="Pursley I."/>
            <person name="Horton D.L."/>
            <person name="Alikhan N.F."/>
            <person name="Baker D."/>
            <person name="Gharbi K."/>
            <person name="Hall N."/>
            <person name="Watson M."/>
            <person name="Adriaenssens E.M."/>
            <person name="Foster-Nyarko E."/>
            <person name="Jarju S."/>
            <person name="Secka A."/>
            <person name="Antonio M."/>
            <person name="Oren A."/>
            <person name="Chaudhuri R.R."/>
            <person name="La Ragione R."/>
            <person name="Hildebrand F."/>
            <person name="Pallen M.J."/>
        </authorList>
    </citation>
    <scope>NUCLEOTIDE SEQUENCE</scope>
    <source>
        <strain evidence="1">ChiGjej3B3-7470</strain>
    </source>
</reference>
<dbReference type="AlphaFoldDB" id="A0A921JQ64"/>
<dbReference type="SUPFAM" id="SSF69593">
    <property type="entry name" value="Glycerol-3-phosphate (1)-acyltransferase"/>
    <property type="match status" value="1"/>
</dbReference>
<evidence type="ECO:0000313" key="1">
    <source>
        <dbReference type="EMBL" id="HJE50737.1"/>
    </source>
</evidence>
<name>A0A921JQ64_9ACTN</name>
<reference evidence="1" key="2">
    <citation type="submission" date="2021-09" db="EMBL/GenBank/DDBJ databases">
        <authorList>
            <person name="Gilroy R."/>
        </authorList>
    </citation>
    <scope>NUCLEOTIDE SEQUENCE</scope>
    <source>
        <strain evidence="1">ChiGjej3B3-7470</strain>
    </source>
</reference>
<dbReference type="Proteomes" id="UP000712713">
    <property type="component" value="Unassembled WGS sequence"/>
</dbReference>
<evidence type="ECO:0008006" key="3">
    <source>
        <dbReference type="Google" id="ProtNLM"/>
    </source>
</evidence>
<proteinExistence type="predicted"/>
<sequence>MTRDLASWAQPKSGKSKLKLTWPKDLVAALRSSLRRWRPADAPAPAPSRPLSFRANLSTQHLALRLLGLRLDVELVGADTLTGMSQPVIFAANEQGALDYQVLRAALPGRLRPLNIRLSRTLSKGRNVVVFTDEPASGRLVGEFSTVPADLANQYNVAIIPVGLAGTFKLKDVLKLSLRTKPKVSVRFGAPIYVRGRTLTEATEELQVRVEHLVHEGDLSWWTVERRRQGVAAPVAVEPTARWRRLWEQAAPKPERRSNIWR</sequence>
<comment type="caution">
    <text evidence="1">The sequence shown here is derived from an EMBL/GenBank/DDBJ whole genome shotgun (WGS) entry which is preliminary data.</text>
</comment>
<gene>
    <name evidence="1" type="ORF">K8V15_01935</name>
</gene>
<evidence type="ECO:0000313" key="2">
    <source>
        <dbReference type="Proteomes" id="UP000712713"/>
    </source>
</evidence>